<dbReference type="SUPFAM" id="SSF52540">
    <property type="entry name" value="P-loop containing nucleoside triphosphate hydrolases"/>
    <property type="match status" value="2"/>
</dbReference>
<dbReference type="Pfam" id="PF00271">
    <property type="entry name" value="Helicase_C"/>
    <property type="match status" value="1"/>
</dbReference>
<dbReference type="PANTHER" id="PTHR47961:SF4">
    <property type="entry name" value="ACTIVATING SIGNAL COINTEGRATOR 1 COMPLEX SUBUNIT 3"/>
    <property type="match status" value="1"/>
</dbReference>
<evidence type="ECO:0000259" key="6">
    <source>
        <dbReference type="PROSITE" id="PS51192"/>
    </source>
</evidence>
<evidence type="ECO:0000256" key="1">
    <source>
        <dbReference type="ARBA" id="ARBA00022741"/>
    </source>
</evidence>
<name>A0A914Y1H6_9BILA</name>
<dbReference type="Gene3D" id="1.10.3380.10">
    <property type="entry name" value="Sec63 N-terminal domain-like domain"/>
    <property type="match status" value="2"/>
</dbReference>
<protein>
    <submittedName>
        <fullName evidence="9">Activating signal cointegrator 1 complex subunit 3</fullName>
    </submittedName>
</protein>
<proteinExistence type="predicted"/>
<dbReference type="FunFam" id="3.40.50.300:FF:000254">
    <property type="entry name" value="U5 small nuclear ribonucleoprotein helicase"/>
    <property type="match status" value="1"/>
</dbReference>
<organism evidence="8 9">
    <name type="scientific">Panagrolaimus superbus</name>
    <dbReference type="NCBI Taxonomy" id="310955"/>
    <lineage>
        <taxon>Eukaryota</taxon>
        <taxon>Metazoa</taxon>
        <taxon>Ecdysozoa</taxon>
        <taxon>Nematoda</taxon>
        <taxon>Chromadorea</taxon>
        <taxon>Rhabditida</taxon>
        <taxon>Tylenchina</taxon>
        <taxon>Panagrolaimomorpha</taxon>
        <taxon>Panagrolaimoidea</taxon>
        <taxon>Panagrolaimidae</taxon>
        <taxon>Panagrolaimus</taxon>
    </lineage>
</organism>
<dbReference type="FunFam" id="1.10.10.10:FF:000024">
    <property type="entry name" value="U5 small nuclear ribonucleoprotein helicase"/>
    <property type="match status" value="1"/>
</dbReference>
<dbReference type="InterPro" id="IPR011545">
    <property type="entry name" value="DEAD/DEAH_box_helicase_dom"/>
</dbReference>
<dbReference type="Gene3D" id="3.40.50.300">
    <property type="entry name" value="P-loop containing nucleotide triphosphate hydrolases"/>
    <property type="match status" value="2"/>
</dbReference>
<dbReference type="FunFam" id="1.10.10.10:FF:000012">
    <property type="entry name" value="U5 small nuclear ribonucleoprotein helicase"/>
    <property type="match status" value="1"/>
</dbReference>
<feature type="domain" description="Helicase C-terminal" evidence="7">
    <location>
        <begin position="667"/>
        <end position="858"/>
    </location>
</feature>
<dbReference type="Pfam" id="PF23445">
    <property type="entry name" value="WHD_SNRNP200"/>
    <property type="match status" value="2"/>
</dbReference>
<evidence type="ECO:0000256" key="3">
    <source>
        <dbReference type="ARBA" id="ARBA00022806"/>
    </source>
</evidence>
<dbReference type="GO" id="GO:0016787">
    <property type="term" value="F:hydrolase activity"/>
    <property type="evidence" value="ECO:0007669"/>
    <property type="project" value="UniProtKB-KW"/>
</dbReference>
<dbReference type="PROSITE" id="PS51192">
    <property type="entry name" value="HELICASE_ATP_BIND_1"/>
    <property type="match status" value="1"/>
</dbReference>
<dbReference type="SMART" id="SM00487">
    <property type="entry name" value="DEXDc"/>
    <property type="match status" value="1"/>
</dbReference>
<dbReference type="SUPFAM" id="SSF46785">
    <property type="entry name" value="Winged helix' DNA-binding domain"/>
    <property type="match status" value="2"/>
</dbReference>
<evidence type="ECO:0000313" key="9">
    <source>
        <dbReference type="WBParaSite" id="PSU_v2.g12644.t1"/>
    </source>
</evidence>
<dbReference type="InterPro" id="IPR050474">
    <property type="entry name" value="Hel308_SKI2-like"/>
</dbReference>
<dbReference type="SMART" id="SM00973">
    <property type="entry name" value="Sec63"/>
    <property type="match status" value="2"/>
</dbReference>
<dbReference type="InterPro" id="IPR035892">
    <property type="entry name" value="C2_domain_sf"/>
</dbReference>
<keyword evidence="8" id="KW-1185">Reference proteome</keyword>
<dbReference type="InterPro" id="IPR036390">
    <property type="entry name" value="WH_DNA-bd_sf"/>
</dbReference>
<dbReference type="PROSITE" id="PS51194">
    <property type="entry name" value="HELICASE_CTER"/>
    <property type="match status" value="1"/>
</dbReference>
<evidence type="ECO:0000259" key="7">
    <source>
        <dbReference type="PROSITE" id="PS51194"/>
    </source>
</evidence>
<dbReference type="Pfam" id="PF00270">
    <property type="entry name" value="DEAD"/>
    <property type="match status" value="1"/>
</dbReference>
<keyword evidence="1" id="KW-0547">Nucleotide-binding</keyword>
<dbReference type="CDD" id="cd18795">
    <property type="entry name" value="SF2_C_Ski2"/>
    <property type="match status" value="1"/>
</dbReference>
<dbReference type="InterPro" id="IPR027417">
    <property type="entry name" value="P-loop_NTPase"/>
</dbReference>
<dbReference type="InterPro" id="IPR004179">
    <property type="entry name" value="Sec63-dom"/>
</dbReference>
<dbReference type="Pfam" id="PF02889">
    <property type="entry name" value="Sec63"/>
    <property type="match status" value="2"/>
</dbReference>
<dbReference type="InterPro" id="IPR001650">
    <property type="entry name" value="Helicase_C-like"/>
</dbReference>
<feature type="domain" description="Helicase ATP-binding" evidence="6">
    <location>
        <begin position="452"/>
        <end position="630"/>
    </location>
</feature>
<dbReference type="InterPro" id="IPR036388">
    <property type="entry name" value="WH-like_DNA-bd_sf"/>
</dbReference>
<dbReference type="GO" id="GO:0003676">
    <property type="term" value="F:nucleic acid binding"/>
    <property type="evidence" value="ECO:0007669"/>
    <property type="project" value="InterPro"/>
</dbReference>
<evidence type="ECO:0000313" key="8">
    <source>
        <dbReference type="Proteomes" id="UP000887577"/>
    </source>
</evidence>
<keyword evidence="4" id="KW-0067">ATP-binding</keyword>
<dbReference type="FunFam" id="1.10.3380.10:FF:000002">
    <property type="entry name" value="Activating signal cointegrator 1 complex subunit 3"/>
    <property type="match status" value="1"/>
</dbReference>
<keyword evidence="3" id="KW-0347">Helicase</keyword>
<dbReference type="Gene3D" id="2.60.40.150">
    <property type="entry name" value="C2 domain"/>
    <property type="match status" value="1"/>
</dbReference>
<comment type="function">
    <text evidence="5">Catalyzes the ATP-dependent unwinding of U4/U6 RNA duplices, an essential step in the assembly of a catalytically active spliceosome. Plays a role in pre-mRNA splicing.</text>
</comment>
<dbReference type="InterPro" id="IPR014001">
    <property type="entry name" value="Helicase_ATP-bd"/>
</dbReference>
<accession>A0A914Y1H6</accession>
<dbReference type="GO" id="GO:0004386">
    <property type="term" value="F:helicase activity"/>
    <property type="evidence" value="ECO:0007669"/>
    <property type="project" value="UniProtKB-KW"/>
</dbReference>
<dbReference type="SMART" id="SM00490">
    <property type="entry name" value="HELICc"/>
    <property type="match status" value="1"/>
</dbReference>
<sequence length="1206" mass="137484">MKRIHDNLNAEIAAGTVSTIDEAVEWLRFTYFFVRARLNPLAYGLNYKELKDDNSLTKYLNDFCYLAATKLDRNRMIVFDSINGYLSSTDLGRIASHFYITYETIETVNAKEGQVQLTEASTTEIVLAMICKASEFQQIKARDTEMMDLKELTSMGSVIKNKNGTLATTDGKVNCLLQSYISQTAVANFALSSEMLYIAQNASRIARAYFEIVLRKGWAHTTHTCLLLSKCIERKMWDYQTPLRQLGDYLRIVTVNKIEGNKLNFFQLRDLDPKELESLFAFDGKKLYNALRLVPLMNAEATIKPVTGSIVQIEANISPGFYWNDHIHGTGSTRFWIFVEDLDEDTILHYEPLTVPKRKVIKEDVQKFTFTIPIRDKQMKHQFQIRISSDSWVVEDTIVPISLHNYAMPQDIRPHTDLLPLDPLPITALKNYKYQSLYSFPYFNPIQTQVFYCLYQTDQSSLIGAPTSSGKTLCAELAIFRVLNKRANKKCVYIAPLKALVRERMLDWKEKFTNKLGVKVVEVSGDHTPDSNELLQADILITTPEKWDGITRSWETREYVRMVDLVVIDEIHLLGVERGAVLEAIITRIKLIARKREIEKSPVRIVGLSTALANAADVAQWLDIKDAGLYNFRPSVRPVPIEVHIQGFPGQHYCPRMALMNKPAFKAIKQFSPFKPTLVFVASRRQTRITAMAFVTMLAAEEDPKQWLNMEVTDLEAEIAHIQDENLRITLPFGIGMHHAGLQPSERSTVERLFVEKKIQVLVATSTLAWGINCPAHLVIVKGTEYFDGAQHKYVDFPVTDVLQMIGRAGRPQYDDSAVAVVYVQDVKKNFYKRFLYEPFPVESSLLPALPNHVNAEVSAGTVASKQQIIEYISGTYFYRRLFANPIYYGVEDPTPQGMTKFLTQVVDDCIDELTTSSCINVEDTVGDITPTVFGRICSNYYLEHSTIRHFCKELKNGLNVKELLKILADCPEYAVIPVRHNEESIQESLNRVLPIPLPKSTEFDSPHVKVFLLYQAHFTQFTGLSADYITDLRSIVDACIRILQAMLDICISNGWLDSAISTVILLQQIIQGRWYWDHPLMCLPALIDHSIDGIGPYLTIPQLQAQYDIDKKDRKLNQQETTKIVKEITSCTILDEREAKQVIDALCHWPILSIKSTFLQNGLMECPVNLDNLNAQPIVLQPYKRYKLRLKIQMLGPNKVCFLLF</sequence>
<dbReference type="FunFam" id="1.10.3380.10:FF:000001">
    <property type="entry name" value="U5 small nuclear ribonucleoprotein helicase"/>
    <property type="match status" value="1"/>
</dbReference>
<reference evidence="9" key="1">
    <citation type="submission" date="2022-11" db="UniProtKB">
        <authorList>
            <consortium name="WormBaseParasite"/>
        </authorList>
    </citation>
    <scope>IDENTIFICATION</scope>
</reference>
<evidence type="ECO:0000256" key="4">
    <source>
        <dbReference type="ARBA" id="ARBA00022840"/>
    </source>
</evidence>
<dbReference type="AlphaFoldDB" id="A0A914Y1H6"/>
<evidence type="ECO:0000256" key="2">
    <source>
        <dbReference type="ARBA" id="ARBA00022801"/>
    </source>
</evidence>
<keyword evidence="2" id="KW-0378">Hydrolase</keyword>
<dbReference type="SUPFAM" id="SSF158702">
    <property type="entry name" value="Sec63 N-terminal domain-like"/>
    <property type="match status" value="2"/>
</dbReference>
<dbReference type="WBParaSite" id="PSU_v2.g12644.t1">
    <property type="protein sequence ID" value="PSU_v2.g12644.t1"/>
    <property type="gene ID" value="PSU_v2.g12644"/>
</dbReference>
<dbReference type="Proteomes" id="UP000887577">
    <property type="component" value="Unplaced"/>
</dbReference>
<dbReference type="FunFam" id="3.40.50.300:FF:000231">
    <property type="entry name" value="Activating signal cointegrator 1 complex subunit 3"/>
    <property type="match status" value="1"/>
</dbReference>
<evidence type="ECO:0000256" key="5">
    <source>
        <dbReference type="ARBA" id="ARBA00054527"/>
    </source>
</evidence>
<dbReference type="GO" id="GO:0005634">
    <property type="term" value="C:nucleus"/>
    <property type="evidence" value="ECO:0007669"/>
    <property type="project" value="TreeGrafter"/>
</dbReference>
<dbReference type="InterPro" id="IPR057842">
    <property type="entry name" value="WH_MER3"/>
</dbReference>
<dbReference type="GO" id="GO:0005524">
    <property type="term" value="F:ATP binding"/>
    <property type="evidence" value="ECO:0007669"/>
    <property type="project" value="UniProtKB-KW"/>
</dbReference>
<dbReference type="Gene3D" id="1.10.10.10">
    <property type="entry name" value="Winged helix-like DNA-binding domain superfamily/Winged helix DNA-binding domain"/>
    <property type="match status" value="2"/>
</dbReference>
<dbReference type="PANTHER" id="PTHR47961">
    <property type="entry name" value="DNA POLYMERASE THETA, PUTATIVE (AFU_ORTHOLOGUE AFUA_1G05260)-RELATED"/>
    <property type="match status" value="1"/>
</dbReference>